<feature type="compositionally biased region" description="Low complexity" evidence="11">
    <location>
        <begin position="33"/>
        <end position="63"/>
    </location>
</feature>
<comment type="similarity">
    <text evidence="3">Belongs to the TMEM163 family.</text>
</comment>
<comment type="caution">
    <text evidence="13">The sequence shown here is derived from an EMBL/GenBank/DDBJ whole genome shotgun (WGS) entry which is preliminary data.</text>
</comment>
<feature type="transmembrane region" description="Helical" evidence="12">
    <location>
        <begin position="182"/>
        <end position="202"/>
    </location>
</feature>
<keyword evidence="4 12" id="KW-0812">Transmembrane</keyword>
<dbReference type="OrthoDB" id="5980560at2759"/>
<feature type="transmembrane region" description="Helical" evidence="12">
    <location>
        <begin position="214"/>
        <end position="238"/>
    </location>
</feature>
<sequence>MELADGVENLNAHERQSHAFAKDIGEIERSSHASEGSVHGGASSVSSASTGTRNGGRATAGGPRAHGKHNAFFAGEGDAQEQGGVLGGRHPVLVRLAWLVNPGRWIEPTPVEARVLSYLSIAVSLLAFSIGAGLASSSESSAMLAFALEALVDVISSIVVLWRFHGSTTQDEKMQNRELRAAVGIGLSFILSGFVVLVDSIVHLSSREAIVDVAALLGLSIPSWILLLSIGMLKLFVANKLKSDALFEDGICSIGSSTISMSIWISIAIHRSHPRIWYLDGVVALVIGIGFIVYGVFIVKPYPFWTRAFWLGEKYADATAELPRRTQDSSARNGSGPSTTPPPSFGDSYTTQAANV</sequence>
<evidence type="ECO:0000256" key="4">
    <source>
        <dbReference type="ARBA" id="ARBA00022692"/>
    </source>
</evidence>
<keyword evidence="7 12" id="KW-1133">Transmembrane helix</keyword>
<dbReference type="InterPro" id="IPR027469">
    <property type="entry name" value="Cation_efflux_TMD_sf"/>
</dbReference>
<gene>
    <name evidence="13" type="ORF">FCC1311_070082</name>
</gene>
<evidence type="ECO:0000313" key="13">
    <source>
        <dbReference type="EMBL" id="GBG30788.1"/>
    </source>
</evidence>
<keyword evidence="9 12" id="KW-0472">Membrane</keyword>
<feature type="compositionally biased region" description="Polar residues" evidence="11">
    <location>
        <begin position="347"/>
        <end position="356"/>
    </location>
</feature>
<evidence type="ECO:0000256" key="2">
    <source>
        <dbReference type="ARBA" id="ARBA00004644"/>
    </source>
</evidence>
<dbReference type="InParanoid" id="A0A2R5GM24"/>
<evidence type="ECO:0000256" key="1">
    <source>
        <dbReference type="ARBA" id="ARBA00004146"/>
    </source>
</evidence>
<dbReference type="SUPFAM" id="SSF161111">
    <property type="entry name" value="Cation efflux protein transmembrane domain-like"/>
    <property type="match status" value="1"/>
</dbReference>
<keyword evidence="6" id="KW-0862">Zinc</keyword>
<feature type="region of interest" description="Disordered" evidence="11">
    <location>
        <begin position="322"/>
        <end position="356"/>
    </location>
</feature>
<accession>A0A2R5GM24</accession>
<reference evidence="13 14" key="1">
    <citation type="submission" date="2017-12" db="EMBL/GenBank/DDBJ databases">
        <title>Sequencing, de novo assembly and annotation of complete genome of a new Thraustochytrid species, strain FCC1311.</title>
        <authorList>
            <person name="Sedici K."/>
            <person name="Godart F."/>
            <person name="Aiese Cigliano R."/>
            <person name="Sanseverino W."/>
            <person name="Barakat M."/>
            <person name="Ortet P."/>
            <person name="Marechal E."/>
            <person name="Cagnac O."/>
            <person name="Amato A."/>
        </authorList>
    </citation>
    <scope>NUCLEOTIDE SEQUENCE [LARGE SCALE GENOMIC DNA]</scope>
</reference>
<keyword evidence="10" id="KW-0968">Cytoplasmic vesicle</keyword>
<dbReference type="EMBL" id="BEYU01000084">
    <property type="protein sequence ID" value="GBG30788.1"/>
    <property type="molecule type" value="Genomic_DNA"/>
</dbReference>
<evidence type="ECO:0000256" key="5">
    <source>
        <dbReference type="ARBA" id="ARBA00022753"/>
    </source>
</evidence>
<dbReference type="PANTHER" id="PTHR31937:SF2">
    <property type="entry name" value="TRANSMEMBRANE PROTEIN 163"/>
    <property type="match status" value="1"/>
</dbReference>
<dbReference type="Gene3D" id="1.20.1510.10">
    <property type="entry name" value="Cation efflux protein transmembrane domain"/>
    <property type="match status" value="1"/>
</dbReference>
<dbReference type="PANTHER" id="PTHR31937">
    <property type="entry name" value="TRANSMEMBRANE PROTEIN 163"/>
    <property type="match status" value="1"/>
</dbReference>
<evidence type="ECO:0000256" key="7">
    <source>
        <dbReference type="ARBA" id="ARBA00022989"/>
    </source>
</evidence>
<evidence type="ECO:0000256" key="12">
    <source>
        <dbReference type="SAM" id="Phobius"/>
    </source>
</evidence>
<evidence type="ECO:0000256" key="6">
    <source>
        <dbReference type="ARBA" id="ARBA00022833"/>
    </source>
</evidence>
<evidence type="ECO:0000256" key="11">
    <source>
        <dbReference type="SAM" id="MobiDB-lite"/>
    </source>
</evidence>
<evidence type="ECO:0000256" key="9">
    <source>
        <dbReference type="ARBA" id="ARBA00023136"/>
    </source>
</evidence>
<evidence type="ECO:0000256" key="3">
    <source>
        <dbReference type="ARBA" id="ARBA00008731"/>
    </source>
</evidence>
<feature type="region of interest" description="Disordered" evidence="11">
    <location>
        <begin position="29"/>
        <end position="70"/>
    </location>
</feature>
<name>A0A2R5GM24_9STRA</name>
<feature type="transmembrane region" description="Helical" evidence="12">
    <location>
        <begin position="142"/>
        <end position="162"/>
    </location>
</feature>
<dbReference type="InterPro" id="IPR026765">
    <property type="entry name" value="Tmem163"/>
</dbReference>
<organism evidence="13 14">
    <name type="scientific">Hondaea fermentalgiana</name>
    <dbReference type="NCBI Taxonomy" id="2315210"/>
    <lineage>
        <taxon>Eukaryota</taxon>
        <taxon>Sar</taxon>
        <taxon>Stramenopiles</taxon>
        <taxon>Bigyra</taxon>
        <taxon>Labyrinthulomycetes</taxon>
        <taxon>Thraustochytrida</taxon>
        <taxon>Thraustochytriidae</taxon>
        <taxon>Hondaea</taxon>
    </lineage>
</organism>
<keyword evidence="5" id="KW-0967">Endosome</keyword>
<protein>
    <submittedName>
        <fullName evidence="13">Transmembrane protein 163</fullName>
    </submittedName>
</protein>
<feature type="transmembrane region" description="Helical" evidence="12">
    <location>
        <begin position="250"/>
        <end position="270"/>
    </location>
</feature>
<dbReference type="GO" id="GO:0031901">
    <property type="term" value="C:early endosome membrane"/>
    <property type="evidence" value="ECO:0007669"/>
    <property type="project" value="UniProtKB-SubCell"/>
</dbReference>
<feature type="transmembrane region" description="Helical" evidence="12">
    <location>
        <begin position="115"/>
        <end position="136"/>
    </location>
</feature>
<evidence type="ECO:0000256" key="10">
    <source>
        <dbReference type="ARBA" id="ARBA00023329"/>
    </source>
</evidence>
<evidence type="ECO:0000256" key="8">
    <source>
        <dbReference type="ARBA" id="ARBA00023018"/>
    </source>
</evidence>
<proteinExistence type="inferred from homology"/>
<feature type="transmembrane region" description="Helical" evidence="12">
    <location>
        <begin position="276"/>
        <end position="299"/>
    </location>
</feature>
<dbReference type="Proteomes" id="UP000241890">
    <property type="component" value="Unassembled WGS sequence"/>
</dbReference>
<keyword evidence="14" id="KW-1185">Reference proteome</keyword>
<dbReference type="AlphaFoldDB" id="A0A2R5GM24"/>
<comment type="subcellular location">
    <subcellularLocation>
        <location evidence="2">Cytoplasmic vesicle</location>
        <location evidence="2">Secretory vesicle</location>
        <location evidence="2">Synaptic vesicle membrane</location>
        <topology evidence="2">Multi-pass membrane protein</topology>
    </subcellularLocation>
    <subcellularLocation>
        <location evidence="1">Early endosome membrane</location>
    </subcellularLocation>
</comment>
<evidence type="ECO:0000313" key="14">
    <source>
        <dbReference type="Proteomes" id="UP000241890"/>
    </source>
</evidence>
<keyword evidence="8" id="KW-0770">Synapse</keyword>